<evidence type="ECO:0008006" key="3">
    <source>
        <dbReference type="Google" id="ProtNLM"/>
    </source>
</evidence>
<dbReference type="InterPro" id="IPR024409">
    <property type="entry name" value="DUF3833"/>
</dbReference>
<evidence type="ECO:0000313" key="2">
    <source>
        <dbReference type="Proteomes" id="UP000626148"/>
    </source>
</evidence>
<dbReference type="AlphaFoldDB" id="A0A918NJU9"/>
<reference evidence="1" key="2">
    <citation type="submission" date="2020-09" db="EMBL/GenBank/DDBJ databases">
        <authorList>
            <person name="Sun Q."/>
            <person name="Kim S."/>
        </authorList>
    </citation>
    <scope>NUCLEOTIDE SEQUENCE</scope>
    <source>
        <strain evidence="1">KCTC 22169</strain>
    </source>
</reference>
<dbReference type="PROSITE" id="PS51257">
    <property type="entry name" value="PROKAR_LIPOPROTEIN"/>
    <property type="match status" value="1"/>
</dbReference>
<sequence>MWKRIIGLVTAFALVGCSSVRVSDYQGREPEFDPEEFFNGTLVAEGVVLSRGGKVNRYFTATIDARWDDQSGVLDEVFQWNDGERQTRIWRFERVGPRHFQGTAGDVVGTADMRYEGSAVNMAYVLEVPLSNGRTIQVKMDDWLYQTSDNTLINVTEMTKFGFRIGEVVLTMRRL</sequence>
<accession>A0A918NJU9</accession>
<dbReference type="Proteomes" id="UP000626148">
    <property type="component" value="Unassembled WGS sequence"/>
</dbReference>
<keyword evidence="2" id="KW-1185">Reference proteome</keyword>
<evidence type="ECO:0000313" key="1">
    <source>
        <dbReference type="EMBL" id="GGX73284.1"/>
    </source>
</evidence>
<protein>
    <recommendedName>
        <fullName evidence="3">DUF3833 domain-containing protein</fullName>
    </recommendedName>
</protein>
<gene>
    <name evidence="1" type="ORF">GCM10007392_45870</name>
</gene>
<proteinExistence type="predicted"/>
<comment type="caution">
    <text evidence="1">The sequence shown here is derived from an EMBL/GenBank/DDBJ whole genome shotgun (WGS) entry which is preliminary data.</text>
</comment>
<dbReference type="RefSeq" id="WP_189613221.1">
    <property type="nucleotide sequence ID" value="NZ_BMXR01000017.1"/>
</dbReference>
<name>A0A918NJU9_9GAMM</name>
<organism evidence="1 2">
    <name type="scientific">Saccharospirillum salsuginis</name>
    <dbReference type="NCBI Taxonomy" id="418750"/>
    <lineage>
        <taxon>Bacteria</taxon>
        <taxon>Pseudomonadati</taxon>
        <taxon>Pseudomonadota</taxon>
        <taxon>Gammaproteobacteria</taxon>
        <taxon>Oceanospirillales</taxon>
        <taxon>Saccharospirillaceae</taxon>
        <taxon>Saccharospirillum</taxon>
    </lineage>
</organism>
<dbReference type="EMBL" id="BMXR01000017">
    <property type="protein sequence ID" value="GGX73284.1"/>
    <property type="molecule type" value="Genomic_DNA"/>
</dbReference>
<dbReference type="Pfam" id="PF12915">
    <property type="entry name" value="DUF3833"/>
    <property type="match status" value="1"/>
</dbReference>
<reference evidence="1" key="1">
    <citation type="journal article" date="2014" name="Int. J. Syst. Evol. Microbiol.">
        <title>Complete genome sequence of Corynebacterium casei LMG S-19264T (=DSM 44701T), isolated from a smear-ripened cheese.</title>
        <authorList>
            <consortium name="US DOE Joint Genome Institute (JGI-PGF)"/>
            <person name="Walter F."/>
            <person name="Albersmeier A."/>
            <person name="Kalinowski J."/>
            <person name="Ruckert C."/>
        </authorList>
    </citation>
    <scope>NUCLEOTIDE SEQUENCE</scope>
    <source>
        <strain evidence="1">KCTC 22169</strain>
    </source>
</reference>